<keyword evidence="2" id="KW-0812">Transmembrane</keyword>
<evidence type="ECO:0000313" key="4">
    <source>
        <dbReference type="EMBL" id="KMZ69902.1"/>
    </source>
</evidence>
<feature type="transmembrane region" description="Helical" evidence="2">
    <location>
        <begin position="652"/>
        <end position="672"/>
    </location>
</feature>
<organism evidence="4 5">
    <name type="scientific">Zostera marina</name>
    <name type="common">Eelgrass</name>
    <dbReference type="NCBI Taxonomy" id="29655"/>
    <lineage>
        <taxon>Eukaryota</taxon>
        <taxon>Viridiplantae</taxon>
        <taxon>Streptophyta</taxon>
        <taxon>Embryophyta</taxon>
        <taxon>Tracheophyta</taxon>
        <taxon>Spermatophyta</taxon>
        <taxon>Magnoliopsida</taxon>
        <taxon>Liliopsida</taxon>
        <taxon>Zosteraceae</taxon>
        <taxon>Zostera</taxon>
    </lineage>
</organism>
<evidence type="ECO:0000256" key="2">
    <source>
        <dbReference type="SAM" id="Phobius"/>
    </source>
</evidence>
<sequence length="687" mass="76938">MRKRDWGILLLAAFAIFFSLQHGGDFSFQEAWVHFSDEYPIKYEAERLPPPIVADLNGDGRSEILIATHDAKIQVLEPHNRRVDEGFTEARLLSDVSLLPDKIRVLSGRRPVAMATGFVDRIHGHGEIRKQVLVVVTSGWSVMCFDHNLKKLWENNLQNDFPHGAHHREVAISISNYTLKHGDAGLIIVGGRMETKHQAYMDPFEEPIVSHHNANDHRRSDKEEKESETVDLRHFAFYAFSGRSGVLRWSRKNENIDAHHSDVSGFTPQHNYRLDVHAMNSRHPGEFECREFRESVLRVMPHSWDRREDTFFQLAHFRKHKRKNLKKINGKKATDPYHMPVENHEPGKDSSNKISNVIGKAASFAGAKSKKQLRYIPTITNYTQIWWVPNVVVAHLKEGIEAVHLASGRTLCKLHLPEGGLHADVNGDGVLDHIQAVGGSGSEHTVVSGSMEVLKPCWAVATSGVPVREQLFNASICHHTHFNFFQHGDFGRNVDTSSLEVATPIIILRDDEHNPRKRSHGDVIFLTSRGEVTAYSPGLHGHDVIWRWQMLTGASWSNLPSPSGMMEAVVVPTLKAFSLEAHDKRKQMVIVAGEQEAVVLSADGSELASIELPASPTHALILEDFSNDGLTDIILVTSNGVYGFVQTRQPGALFFSTLVGCLIVIIGVIIVSRHFSSINKSKPRASR</sequence>
<feature type="region of interest" description="Disordered" evidence="1">
    <location>
        <begin position="331"/>
        <end position="352"/>
    </location>
</feature>
<keyword evidence="2" id="KW-1133">Transmembrane helix</keyword>
<evidence type="ECO:0000313" key="5">
    <source>
        <dbReference type="Proteomes" id="UP000036987"/>
    </source>
</evidence>
<dbReference type="AlphaFoldDB" id="A0A0K9PNU7"/>
<accession>A0A0K9PNU7</accession>
<name>A0A0K9PNU7_ZOSMR</name>
<protein>
    <recommendedName>
        <fullName evidence="6">FG-GAP repeat-containing protein</fullName>
    </recommendedName>
</protein>
<dbReference type="PANTHER" id="PTHR34284:SF1">
    <property type="entry name" value="FG-GAP REPEAT-CONTAINING PROTEIN"/>
    <property type="match status" value="1"/>
</dbReference>
<comment type="caution">
    <text evidence="4">The sequence shown here is derived from an EMBL/GenBank/DDBJ whole genome shotgun (WGS) entry which is preliminary data.</text>
</comment>
<dbReference type="EMBL" id="LFYR01000740">
    <property type="protein sequence ID" value="KMZ69902.1"/>
    <property type="molecule type" value="Genomic_DNA"/>
</dbReference>
<feature type="compositionally biased region" description="Basic and acidic residues" evidence="1">
    <location>
        <begin position="341"/>
        <end position="351"/>
    </location>
</feature>
<feature type="chain" id="PRO_5005527732" description="FG-GAP repeat-containing protein" evidence="3">
    <location>
        <begin position="24"/>
        <end position="687"/>
    </location>
</feature>
<keyword evidence="3" id="KW-0732">Signal</keyword>
<evidence type="ECO:0000256" key="3">
    <source>
        <dbReference type="SAM" id="SignalP"/>
    </source>
</evidence>
<dbReference type="OMA" id="HVLICED"/>
<proteinExistence type="predicted"/>
<dbReference type="Proteomes" id="UP000036987">
    <property type="component" value="Unassembled WGS sequence"/>
</dbReference>
<gene>
    <name evidence="4" type="ORF">ZOSMA_203G00240</name>
</gene>
<keyword evidence="2" id="KW-0472">Membrane</keyword>
<evidence type="ECO:0008006" key="6">
    <source>
        <dbReference type="Google" id="ProtNLM"/>
    </source>
</evidence>
<dbReference type="STRING" id="29655.A0A0K9PNU7"/>
<dbReference type="PANTHER" id="PTHR34284">
    <property type="entry name" value="FG-GAP REPEAT-CONTAINING PROTEIN"/>
    <property type="match status" value="1"/>
</dbReference>
<feature type="signal peptide" evidence="3">
    <location>
        <begin position="1"/>
        <end position="23"/>
    </location>
</feature>
<dbReference type="OrthoDB" id="270568at2759"/>
<reference evidence="5" key="1">
    <citation type="journal article" date="2016" name="Nature">
        <title>The genome of the seagrass Zostera marina reveals angiosperm adaptation to the sea.</title>
        <authorList>
            <person name="Olsen J.L."/>
            <person name="Rouze P."/>
            <person name="Verhelst B."/>
            <person name="Lin Y.-C."/>
            <person name="Bayer T."/>
            <person name="Collen J."/>
            <person name="Dattolo E."/>
            <person name="De Paoli E."/>
            <person name="Dittami S."/>
            <person name="Maumus F."/>
            <person name="Michel G."/>
            <person name="Kersting A."/>
            <person name="Lauritano C."/>
            <person name="Lohaus R."/>
            <person name="Toepel M."/>
            <person name="Tonon T."/>
            <person name="Vanneste K."/>
            <person name="Amirebrahimi M."/>
            <person name="Brakel J."/>
            <person name="Bostroem C."/>
            <person name="Chovatia M."/>
            <person name="Grimwood J."/>
            <person name="Jenkins J.W."/>
            <person name="Jueterbock A."/>
            <person name="Mraz A."/>
            <person name="Stam W.T."/>
            <person name="Tice H."/>
            <person name="Bornberg-Bauer E."/>
            <person name="Green P.J."/>
            <person name="Pearson G.A."/>
            <person name="Procaccini G."/>
            <person name="Duarte C.M."/>
            <person name="Schmutz J."/>
            <person name="Reusch T.B.H."/>
            <person name="Van de Peer Y."/>
        </authorList>
    </citation>
    <scope>NUCLEOTIDE SEQUENCE [LARGE SCALE GENOMIC DNA]</scope>
    <source>
        <strain evidence="5">cv. Finnish</strain>
    </source>
</reference>
<keyword evidence="5" id="KW-1185">Reference proteome</keyword>
<evidence type="ECO:0000256" key="1">
    <source>
        <dbReference type="SAM" id="MobiDB-lite"/>
    </source>
</evidence>